<protein>
    <submittedName>
        <fullName evidence="2">MFS transporter</fullName>
    </submittedName>
</protein>
<feature type="transmembrane region" description="Helical" evidence="1">
    <location>
        <begin position="75"/>
        <end position="91"/>
    </location>
</feature>
<feature type="transmembrane region" description="Helical" evidence="1">
    <location>
        <begin position="128"/>
        <end position="151"/>
    </location>
</feature>
<dbReference type="Proteomes" id="UP000249229">
    <property type="component" value="Unassembled WGS sequence"/>
</dbReference>
<feature type="transmembrane region" description="Helical" evidence="1">
    <location>
        <begin position="260"/>
        <end position="280"/>
    </location>
</feature>
<feature type="transmembrane region" description="Helical" evidence="1">
    <location>
        <begin position="286"/>
        <end position="307"/>
    </location>
</feature>
<dbReference type="Gene3D" id="1.20.1250.20">
    <property type="entry name" value="MFS general substrate transporter like domains"/>
    <property type="match status" value="1"/>
</dbReference>
<feature type="transmembrane region" description="Helical" evidence="1">
    <location>
        <begin position="319"/>
        <end position="342"/>
    </location>
</feature>
<evidence type="ECO:0000313" key="2">
    <source>
        <dbReference type="EMBL" id="PZQ60825.1"/>
    </source>
</evidence>
<keyword evidence="1" id="KW-0472">Membrane</keyword>
<feature type="transmembrane region" description="Helical" evidence="1">
    <location>
        <begin position="97"/>
        <end position="116"/>
    </location>
</feature>
<name>A0A2W5PDA2_9SPHN</name>
<dbReference type="EMBL" id="QFQI01000004">
    <property type="protein sequence ID" value="PZQ60825.1"/>
    <property type="molecule type" value="Genomic_DNA"/>
</dbReference>
<accession>A0A2W5PDA2</accession>
<dbReference type="SUPFAM" id="SSF103473">
    <property type="entry name" value="MFS general substrate transporter"/>
    <property type="match status" value="1"/>
</dbReference>
<organism evidence="2 3">
    <name type="scientific">Sphingomonas taxi</name>
    <dbReference type="NCBI Taxonomy" id="1549858"/>
    <lineage>
        <taxon>Bacteria</taxon>
        <taxon>Pseudomonadati</taxon>
        <taxon>Pseudomonadota</taxon>
        <taxon>Alphaproteobacteria</taxon>
        <taxon>Sphingomonadales</taxon>
        <taxon>Sphingomonadaceae</taxon>
        <taxon>Sphingomonas</taxon>
    </lineage>
</organism>
<feature type="transmembrane region" description="Helical" evidence="1">
    <location>
        <begin position="348"/>
        <end position="369"/>
    </location>
</feature>
<feature type="transmembrane region" description="Helical" evidence="1">
    <location>
        <begin position="157"/>
        <end position="175"/>
    </location>
</feature>
<keyword evidence="1" id="KW-1133">Transmembrane helix</keyword>
<reference evidence="2 3" key="1">
    <citation type="submission" date="2017-08" db="EMBL/GenBank/DDBJ databases">
        <title>Infants hospitalized years apart are colonized by the same room-sourced microbial strains.</title>
        <authorList>
            <person name="Brooks B."/>
            <person name="Olm M.R."/>
            <person name="Firek B.A."/>
            <person name="Baker R."/>
            <person name="Thomas B.C."/>
            <person name="Morowitz M.J."/>
            <person name="Banfield J.F."/>
        </authorList>
    </citation>
    <scope>NUCLEOTIDE SEQUENCE [LARGE SCALE GENOMIC DNA]</scope>
    <source>
        <strain evidence="2">S2_005_001_R1_22</strain>
    </source>
</reference>
<sequence>MKPDASPAPAGAIVTAAIGCLQPGIDPVFLTLLSDATGLDPHAHGWIVGATQGGMAAGALLVWRCRAFLPARASQWAALAAVAFGLATAVIDHDPLSLLLVRCLYGGAMGVIYTEAMSTAALHRPTGSYAAVFLTQLLLSSIVAALLPLVAHAAGPRIALSLLALAPAIAAVLATHARPAPRPDGTAASAEDADDAIAPAAWALAFATFAFIAATMMVWSSTGALAMDSGIDRNTLGVAVSAGSVIGAGTALAVLRERRLLPLPLTGVAAGIGLLAPLALTPSGDAALFVVAILLLNIASTAIIVRCSGAATAAARGALFRRFVACTHPLGMITGPVLGAVLSASAGLVALEAGAFAVVTAGCTALIVATSAARHRGISADDGAVA</sequence>
<comment type="caution">
    <text evidence="2">The sequence shown here is derived from an EMBL/GenBank/DDBJ whole genome shotgun (WGS) entry which is preliminary data.</text>
</comment>
<dbReference type="PROSITE" id="PS51257">
    <property type="entry name" value="PROKAR_LIPOPROTEIN"/>
    <property type="match status" value="1"/>
</dbReference>
<feature type="transmembrane region" description="Helical" evidence="1">
    <location>
        <begin position="196"/>
        <end position="216"/>
    </location>
</feature>
<feature type="transmembrane region" description="Helical" evidence="1">
    <location>
        <begin position="43"/>
        <end position="63"/>
    </location>
</feature>
<evidence type="ECO:0000313" key="3">
    <source>
        <dbReference type="Proteomes" id="UP000249229"/>
    </source>
</evidence>
<dbReference type="AlphaFoldDB" id="A0A2W5PDA2"/>
<evidence type="ECO:0000256" key="1">
    <source>
        <dbReference type="SAM" id="Phobius"/>
    </source>
</evidence>
<feature type="transmembrane region" description="Helical" evidence="1">
    <location>
        <begin position="236"/>
        <end position="255"/>
    </location>
</feature>
<proteinExistence type="predicted"/>
<gene>
    <name evidence="2" type="ORF">DI544_07760</name>
</gene>
<dbReference type="InterPro" id="IPR036259">
    <property type="entry name" value="MFS_trans_sf"/>
</dbReference>
<keyword evidence="1" id="KW-0812">Transmembrane</keyword>